<dbReference type="EMBL" id="JAHRIO010060171">
    <property type="protein sequence ID" value="MEQ2177545.1"/>
    <property type="molecule type" value="Genomic_DNA"/>
</dbReference>
<evidence type="ECO:0000313" key="2">
    <source>
        <dbReference type="Proteomes" id="UP001476798"/>
    </source>
</evidence>
<proteinExistence type="predicted"/>
<gene>
    <name evidence="1" type="ORF">GOODEAATRI_004698</name>
</gene>
<organism evidence="1 2">
    <name type="scientific">Goodea atripinnis</name>
    <dbReference type="NCBI Taxonomy" id="208336"/>
    <lineage>
        <taxon>Eukaryota</taxon>
        <taxon>Metazoa</taxon>
        <taxon>Chordata</taxon>
        <taxon>Craniata</taxon>
        <taxon>Vertebrata</taxon>
        <taxon>Euteleostomi</taxon>
        <taxon>Actinopterygii</taxon>
        <taxon>Neopterygii</taxon>
        <taxon>Teleostei</taxon>
        <taxon>Neoteleostei</taxon>
        <taxon>Acanthomorphata</taxon>
        <taxon>Ovalentaria</taxon>
        <taxon>Atherinomorphae</taxon>
        <taxon>Cyprinodontiformes</taxon>
        <taxon>Goodeidae</taxon>
        <taxon>Goodea</taxon>
    </lineage>
</organism>
<evidence type="ECO:0000313" key="1">
    <source>
        <dbReference type="EMBL" id="MEQ2177545.1"/>
    </source>
</evidence>
<sequence length="109" mass="12690">MKGSAERMEKDVRVQGEEKVLRLEKYSREKSESIRTVQQKGEADVHEVPYCRKPTFQLQFSLFETRDLGSERILVLRPPHRLPLISSLFSSNTHNISVYIHSNAKLIHI</sequence>
<protein>
    <submittedName>
        <fullName evidence="1">Uncharacterized protein</fullName>
    </submittedName>
</protein>
<comment type="caution">
    <text evidence="1">The sequence shown here is derived from an EMBL/GenBank/DDBJ whole genome shotgun (WGS) entry which is preliminary data.</text>
</comment>
<reference evidence="1 2" key="1">
    <citation type="submission" date="2021-06" db="EMBL/GenBank/DDBJ databases">
        <authorList>
            <person name="Palmer J.M."/>
        </authorList>
    </citation>
    <scope>NUCLEOTIDE SEQUENCE [LARGE SCALE GENOMIC DNA]</scope>
    <source>
        <strain evidence="1 2">GA_2019</strain>
        <tissue evidence="1">Muscle</tissue>
    </source>
</reference>
<keyword evidence="2" id="KW-1185">Reference proteome</keyword>
<dbReference type="Proteomes" id="UP001476798">
    <property type="component" value="Unassembled WGS sequence"/>
</dbReference>
<name>A0ABV0P1H3_9TELE</name>
<accession>A0ABV0P1H3</accession>